<evidence type="ECO:0000256" key="3">
    <source>
        <dbReference type="ARBA" id="ARBA00022989"/>
    </source>
</evidence>
<gene>
    <name evidence="6" type="ORF">C0197_05400</name>
</gene>
<evidence type="ECO:0000313" key="6">
    <source>
        <dbReference type="EMBL" id="PMP61574.1"/>
    </source>
</evidence>
<keyword evidence="5" id="KW-1003">Cell membrane</keyword>
<feature type="transmembrane region" description="Helical" evidence="5">
    <location>
        <begin position="120"/>
        <end position="138"/>
    </location>
</feature>
<evidence type="ECO:0000256" key="5">
    <source>
        <dbReference type="RuleBase" id="RU363041"/>
    </source>
</evidence>
<keyword evidence="4 5" id="KW-0472">Membrane</keyword>
<dbReference type="EMBL" id="PNIE01000079">
    <property type="protein sequence ID" value="PMP61574.1"/>
    <property type="molecule type" value="Genomic_DNA"/>
</dbReference>
<feature type="transmembrane region" description="Helical" evidence="5">
    <location>
        <begin position="226"/>
        <end position="249"/>
    </location>
</feature>
<feature type="transmembrane region" description="Helical" evidence="5">
    <location>
        <begin position="19"/>
        <end position="44"/>
    </location>
</feature>
<evidence type="ECO:0000256" key="2">
    <source>
        <dbReference type="ARBA" id="ARBA00022692"/>
    </source>
</evidence>
<dbReference type="PANTHER" id="PTHR43701:SF12">
    <property type="entry name" value="MEMBRANE TRANSPORTER PROTEIN YTNM-RELATED"/>
    <property type="match status" value="1"/>
</dbReference>
<comment type="subcellular location">
    <subcellularLocation>
        <location evidence="5">Cell membrane</location>
        <topology evidence="5">Multi-pass membrane protein</topology>
    </subcellularLocation>
    <subcellularLocation>
        <location evidence="1">Membrane</location>
        <topology evidence="1">Multi-pass membrane protein</topology>
    </subcellularLocation>
</comment>
<keyword evidence="2 5" id="KW-0812">Transmembrane</keyword>
<comment type="caution">
    <text evidence="6">The sequence shown here is derived from an EMBL/GenBank/DDBJ whole genome shotgun (WGS) entry which is preliminary data.</text>
</comment>
<feature type="transmembrane region" description="Helical" evidence="5">
    <location>
        <begin position="286"/>
        <end position="307"/>
    </location>
</feature>
<dbReference type="GO" id="GO:0005886">
    <property type="term" value="C:plasma membrane"/>
    <property type="evidence" value="ECO:0007669"/>
    <property type="project" value="UniProtKB-SubCell"/>
</dbReference>
<dbReference type="PANTHER" id="PTHR43701">
    <property type="entry name" value="MEMBRANE TRANSPORTER PROTEIN MJ0441-RELATED"/>
    <property type="match status" value="1"/>
</dbReference>
<feature type="transmembrane region" description="Helical" evidence="5">
    <location>
        <begin position="255"/>
        <end position="274"/>
    </location>
</feature>
<dbReference type="InterPro" id="IPR051598">
    <property type="entry name" value="TSUP/Inactive_protease-like"/>
</dbReference>
<protein>
    <recommendedName>
        <fullName evidence="5">Probable membrane transporter protein</fullName>
    </recommendedName>
</protein>
<name>A0A2N7PIN9_9BACT</name>
<evidence type="ECO:0000256" key="4">
    <source>
        <dbReference type="ARBA" id="ARBA00023136"/>
    </source>
</evidence>
<feature type="transmembrane region" description="Helical" evidence="5">
    <location>
        <begin position="327"/>
        <end position="348"/>
    </location>
</feature>
<dbReference type="Proteomes" id="UP000235731">
    <property type="component" value="Unassembled WGS sequence"/>
</dbReference>
<sequence length="371" mass="40011">MQETIQHAVQMIDLQFWHIMYLIFVGFVGGLVSGFIGSGGAFVLTPSMMSMGVPGIVAVASNMCHKFPKALVGAIKRAKFGHVDVKLGIIMGLSAEAGVLYGAHIQEHIKRTLGDAGSNLYVSIAFVIVLGTVGLYVLRDAFKAMALEKEGKGTLSEEEKPTKIAELLYKIHIPGTMIHFKSINKKVSFLFTIPLGFATGFLAATIAVGGFIGVPSMIYILGVPSLIASGTELVIAFIMGAVGTFKYAWSGFVDIRLAMLILLGSLFGVQLGAIGTTYVKGYMIKLVMGVIMVIILVSRGLMVPVYLSQLGWISPLNPTYVSLLKNTSFAVNALALFVAAFIIFKNLIKGIYEEKRYRVLETAHSTLKTTK</sequence>
<reference evidence="6 7" key="1">
    <citation type="submission" date="2018-01" db="EMBL/GenBank/DDBJ databases">
        <title>Metagenomic assembled genomes from two thermal pools in the Uzon Caldera, Kamchatka, Russia.</title>
        <authorList>
            <person name="Wilkins L."/>
            <person name="Ettinger C."/>
        </authorList>
    </citation>
    <scope>NUCLEOTIDE SEQUENCE [LARGE SCALE GENOMIC DNA]</scope>
    <source>
        <strain evidence="6">ZAV-15</strain>
    </source>
</reference>
<organism evidence="6 7">
    <name type="scientific">Caldimicrobium thiodismutans</name>
    <dbReference type="NCBI Taxonomy" id="1653476"/>
    <lineage>
        <taxon>Bacteria</taxon>
        <taxon>Pseudomonadati</taxon>
        <taxon>Thermodesulfobacteriota</taxon>
        <taxon>Thermodesulfobacteria</taxon>
        <taxon>Thermodesulfobacteriales</taxon>
        <taxon>Thermodesulfobacteriaceae</taxon>
        <taxon>Caldimicrobium</taxon>
    </lineage>
</organism>
<evidence type="ECO:0000256" key="1">
    <source>
        <dbReference type="ARBA" id="ARBA00004141"/>
    </source>
</evidence>
<proteinExistence type="inferred from homology"/>
<dbReference type="AlphaFoldDB" id="A0A2N7PIN9"/>
<keyword evidence="3 5" id="KW-1133">Transmembrane helix</keyword>
<dbReference type="Pfam" id="PF01925">
    <property type="entry name" value="TauE"/>
    <property type="match status" value="1"/>
</dbReference>
<feature type="transmembrane region" description="Helical" evidence="5">
    <location>
        <begin position="189"/>
        <end position="214"/>
    </location>
</feature>
<dbReference type="InterPro" id="IPR002781">
    <property type="entry name" value="TM_pro_TauE-like"/>
</dbReference>
<comment type="similarity">
    <text evidence="5">Belongs to the 4-toluene sulfonate uptake permease (TSUP) (TC 2.A.102) family.</text>
</comment>
<evidence type="ECO:0000313" key="7">
    <source>
        <dbReference type="Proteomes" id="UP000235731"/>
    </source>
</evidence>
<accession>A0A2N7PIN9</accession>